<evidence type="ECO:0000256" key="3">
    <source>
        <dbReference type="ARBA" id="ARBA00012663"/>
    </source>
</evidence>
<dbReference type="InterPro" id="IPR036962">
    <property type="entry name" value="Glyco_hydro_3_N_sf"/>
</dbReference>
<dbReference type="InterPro" id="IPR017853">
    <property type="entry name" value="GH"/>
</dbReference>
<feature type="region of interest" description="Disordered" evidence="6">
    <location>
        <begin position="186"/>
        <end position="206"/>
    </location>
</feature>
<dbReference type="EC" id="3.2.1.52" evidence="3"/>
<evidence type="ECO:0000256" key="5">
    <source>
        <dbReference type="ARBA" id="ARBA00023295"/>
    </source>
</evidence>
<evidence type="ECO:0000256" key="6">
    <source>
        <dbReference type="SAM" id="MobiDB-lite"/>
    </source>
</evidence>
<organism evidence="9 10">
    <name type="scientific">Amycolatopsis panacis</name>
    <dbReference type="NCBI Taxonomy" id="2340917"/>
    <lineage>
        <taxon>Bacteria</taxon>
        <taxon>Bacillati</taxon>
        <taxon>Actinomycetota</taxon>
        <taxon>Actinomycetes</taxon>
        <taxon>Pseudonocardiales</taxon>
        <taxon>Pseudonocardiaceae</taxon>
        <taxon>Amycolatopsis</taxon>
    </lineage>
</organism>
<feature type="chain" id="PRO_5039510970" description="beta-N-acetylhexosaminidase" evidence="7">
    <location>
        <begin position="26"/>
        <end position="392"/>
    </location>
</feature>
<sequence>MKAHARPGRPSAGKLVVLLLGGTLAGCTGPSVTGTAVPSPGAIPGIRSAPPSAQVPSAPASSCTAVVFAMDVRARVAQLLVPGVDAGNPAVVTNLVQSTQVGGIFIGGNKTTLLQNGALAAVRQAARIPVSVAVDEEGGRVQRIDDLDGPLPSARQLAATKTPDEVRALGEQRGRQLHGRGVTVDYAPDADVSDEPDDAVIGDRSYSPDPEKVRAYAMAFAEGLRAGGVLPVLKHFPGHGHGSGDSHRTAVTTPPLDRLRQIDLVPYRDLAEYGKVGVMVGHLDVPGLTGGVPASLSPAAYRLLRGEFRFAGPVITDDLGGMKAITDQYPLPEAVLKALQAGADEALFSSGNGDVPAVLDRLVQAAQTGELPAAQVAASVGRVLAAKGACTM</sequence>
<evidence type="ECO:0000313" key="9">
    <source>
        <dbReference type="EMBL" id="RJQ85096.1"/>
    </source>
</evidence>
<dbReference type="GO" id="GO:0004563">
    <property type="term" value="F:beta-N-acetylhexosaminidase activity"/>
    <property type="evidence" value="ECO:0007669"/>
    <property type="project" value="UniProtKB-EC"/>
</dbReference>
<feature type="domain" description="Glycoside hydrolase family 3 N-terminal" evidence="8">
    <location>
        <begin position="72"/>
        <end position="385"/>
    </location>
</feature>
<protein>
    <recommendedName>
        <fullName evidence="3">beta-N-acetylhexosaminidase</fullName>
        <ecNumber evidence="3">3.2.1.52</ecNumber>
    </recommendedName>
</protein>
<evidence type="ECO:0000256" key="7">
    <source>
        <dbReference type="SAM" id="SignalP"/>
    </source>
</evidence>
<reference evidence="9 10" key="1">
    <citation type="submission" date="2018-09" db="EMBL/GenBank/DDBJ databases">
        <title>YIM PH 21725 draft genome.</title>
        <authorList>
            <person name="Miao C."/>
        </authorList>
    </citation>
    <scope>NUCLEOTIDE SEQUENCE [LARGE SCALE GENOMIC DNA]</scope>
    <source>
        <strain evidence="10">YIM PH21725</strain>
    </source>
</reference>
<keyword evidence="7" id="KW-0732">Signal</keyword>
<feature type="signal peptide" evidence="7">
    <location>
        <begin position="1"/>
        <end position="25"/>
    </location>
</feature>
<dbReference type="GO" id="GO:0005975">
    <property type="term" value="P:carbohydrate metabolic process"/>
    <property type="evidence" value="ECO:0007669"/>
    <property type="project" value="InterPro"/>
</dbReference>
<dbReference type="PROSITE" id="PS51257">
    <property type="entry name" value="PROKAR_LIPOPROTEIN"/>
    <property type="match status" value="1"/>
</dbReference>
<dbReference type="Proteomes" id="UP000285112">
    <property type="component" value="Unassembled WGS sequence"/>
</dbReference>
<dbReference type="InterPro" id="IPR001764">
    <property type="entry name" value="Glyco_hydro_3_N"/>
</dbReference>
<evidence type="ECO:0000256" key="4">
    <source>
        <dbReference type="ARBA" id="ARBA00022801"/>
    </source>
</evidence>
<evidence type="ECO:0000313" key="10">
    <source>
        <dbReference type="Proteomes" id="UP000285112"/>
    </source>
</evidence>
<evidence type="ECO:0000259" key="8">
    <source>
        <dbReference type="Pfam" id="PF00933"/>
    </source>
</evidence>
<dbReference type="AlphaFoldDB" id="A0A419I441"/>
<proteinExistence type="inferred from homology"/>
<comment type="caution">
    <text evidence="9">The sequence shown here is derived from an EMBL/GenBank/DDBJ whole genome shotgun (WGS) entry which is preliminary data.</text>
</comment>
<dbReference type="PANTHER" id="PTHR30480:SF13">
    <property type="entry name" value="BETA-HEXOSAMINIDASE"/>
    <property type="match status" value="1"/>
</dbReference>
<gene>
    <name evidence="9" type="ORF">D5S19_14985</name>
</gene>
<feature type="compositionally biased region" description="Acidic residues" evidence="6">
    <location>
        <begin position="191"/>
        <end position="200"/>
    </location>
</feature>
<dbReference type="GO" id="GO:0009254">
    <property type="term" value="P:peptidoglycan turnover"/>
    <property type="evidence" value="ECO:0007669"/>
    <property type="project" value="TreeGrafter"/>
</dbReference>
<keyword evidence="10" id="KW-1185">Reference proteome</keyword>
<dbReference type="SUPFAM" id="SSF51445">
    <property type="entry name" value="(Trans)glycosidases"/>
    <property type="match status" value="1"/>
</dbReference>
<dbReference type="OrthoDB" id="9805821at2"/>
<dbReference type="RefSeq" id="WP_120023955.1">
    <property type="nucleotide sequence ID" value="NZ_QZFV01000081.1"/>
</dbReference>
<evidence type="ECO:0000256" key="1">
    <source>
        <dbReference type="ARBA" id="ARBA00001231"/>
    </source>
</evidence>
<keyword evidence="5" id="KW-0326">Glycosidase</keyword>
<accession>A0A419I441</accession>
<dbReference type="Gene3D" id="3.20.20.300">
    <property type="entry name" value="Glycoside hydrolase, family 3, N-terminal domain"/>
    <property type="match status" value="1"/>
</dbReference>
<dbReference type="PANTHER" id="PTHR30480">
    <property type="entry name" value="BETA-HEXOSAMINIDASE-RELATED"/>
    <property type="match status" value="1"/>
</dbReference>
<name>A0A419I441_9PSEU</name>
<dbReference type="EMBL" id="QZFV01000081">
    <property type="protein sequence ID" value="RJQ85096.1"/>
    <property type="molecule type" value="Genomic_DNA"/>
</dbReference>
<evidence type="ECO:0000256" key="2">
    <source>
        <dbReference type="ARBA" id="ARBA00005336"/>
    </source>
</evidence>
<dbReference type="Pfam" id="PF00933">
    <property type="entry name" value="Glyco_hydro_3"/>
    <property type="match status" value="1"/>
</dbReference>
<comment type="similarity">
    <text evidence="2">Belongs to the glycosyl hydrolase 3 family.</text>
</comment>
<dbReference type="InterPro" id="IPR050226">
    <property type="entry name" value="NagZ_Beta-hexosaminidase"/>
</dbReference>
<comment type="catalytic activity">
    <reaction evidence="1">
        <text>Hydrolysis of terminal non-reducing N-acetyl-D-hexosamine residues in N-acetyl-beta-D-hexosaminides.</text>
        <dbReference type="EC" id="3.2.1.52"/>
    </reaction>
</comment>
<keyword evidence="4 9" id="KW-0378">Hydrolase</keyword>